<accession>A0AAW0W2V7</accession>
<dbReference type="Proteomes" id="UP001445076">
    <property type="component" value="Unassembled WGS sequence"/>
</dbReference>
<evidence type="ECO:0000259" key="1">
    <source>
        <dbReference type="PROSITE" id="PS50837"/>
    </source>
</evidence>
<proteinExistence type="predicted"/>
<dbReference type="InterPro" id="IPR007111">
    <property type="entry name" value="NACHT_NTPase"/>
</dbReference>
<dbReference type="EMBL" id="JARKIK010000089">
    <property type="protein sequence ID" value="KAK8723355.1"/>
    <property type="molecule type" value="Genomic_DNA"/>
</dbReference>
<dbReference type="PANTHER" id="PTHR46844">
    <property type="entry name" value="SLR5058 PROTEIN"/>
    <property type="match status" value="1"/>
</dbReference>
<comment type="caution">
    <text evidence="2">The sequence shown here is derived from an EMBL/GenBank/DDBJ whole genome shotgun (WGS) entry which is preliminary data.</text>
</comment>
<reference evidence="2 3" key="1">
    <citation type="journal article" date="2024" name="BMC Genomics">
        <title>Genome assembly of redclaw crayfish (Cherax quadricarinatus) provides insights into its immune adaptation and hypoxia tolerance.</title>
        <authorList>
            <person name="Liu Z."/>
            <person name="Zheng J."/>
            <person name="Li H."/>
            <person name="Fang K."/>
            <person name="Wang S."/>
            <person name="He J."/>
            <person name="Zhou D."/>
            <person name="Weng S."/>
            <person name="Chi M."/>
            <person name="Gu Z."/>
            <person name="He J."/>
            <person name="Li F."/>
            <person name="Wang M."/>
        </authorList>
    </citation>
    <scope>NUCLEOTIDE SEQUENCE [LARGE SCALE GENOMIC DNA]</scope>
    <source>
        <strain evidence="2">ZL_2023a</strain>
    </source>
</reference>
<dbReference type="Pfam" id="PF05729">
    <property type="entry name" value="NACHT"/>
    <property type="match status" value="1"/>
</dbReference>
<dbReference type="SUPFAM" id="SSF52540">
    <property type="entry name" value="P-loop containing nucleoside triphosphate hydrolases"/>
    <property type="match status" value="1"/>
</dbReference>
<dbReference type="PROSITE" id="PS50837">
    <property type="entry name" value="NACHT"/>
    <property type="match status" value="1"/>
</dbReference>
<sequence length="986" mass="113387">MHNDLTMNTTDEVTDGIHSEELHKLRYQCAVNKEGQKLLCTIFNWSYLGGNLPIKEYLFTNINFTNVKYKRIFNHDQREKLNAGIHVSSFDITLLYKLLHHVCDLKQNDEDWNSEGPNGPTLENLIFKLKEHRNVLAHENPQMTEKQMYLKLDELRQLYEKIICEAGSRFCKTPIEIACIINAINCNIDSICKKIREPLGPHDISQYQQEIREIKEQLKCNIEQITKEEVKKLYADTCYIDPAPWLLMHCQIKPTQIFTKFTMKEDDAYGLTEEDQQREISFDGILEVKCNDGHSPEVLILTGEGGIGKTTYLKYLKEKWLMDQEAVPGLDAVELLLYVECRHPTISTFDQMLEHILHDISGKVNVEFKLIRDIVLHMQLLILVDGFDEVNKASGCLIRELLNLPRHNIRIIFTTRPYSANSLTKQIPNSKRRINLIMSGITPVHHQQFVERLCHSLDEKKSYLIRDQLKKKLLVLKYQLGMHLNNPLTLTLVALLFLKDPTKIDMLSTATDLYEELRKLITEKLTERLSKYSFELELEEKCYQFLEYSDALSFRAMKRQEYELWSDTVESLKQKCRDIGLNHNEVLSAYFTTRCSRQGLQTILYYTYHHLKLQEFSVAKHILKEITQCSNLEDTVNELLLECEVFKKENRFQNVLVHLTSLLAKNHPIILARYAATIISLVPLNVTYIDSVLAHITESKYNECILRAVAAKLDMHISNGKSQWQITDYGNIPSLSLVLKHTCVVPDMIILSISSYVLHPLLTQALSHLSEQNTSLVLDFPQHYFGSDNSLVDDVLSVLLNCRGPCRMMGFRGPLSPVAVKMLPECVEELRLLIDPAGLNALNKQLPSLCQLNTLGVRYKDEDRTDVNKLPVLKFSGPNLYFTFNPTITDNDEDLDWASGVFAKLCAGRDNGTCTSILFRKTYLTAHGGKKLLKALHKKTVRVTTRLDIYTLHAITRESNKELEELAVTLNLSPLFLHSRNTGVVN</sequence>
<protein>
    <recommendedName>
        <fullName evidence="1">NACHT domain-containing protein</fullName>
    </recommendedName>
</protein>
<dbReference type="Pfam" id="PF18738">
    <property type="entry name" value="HEPN_DZIP3"/>
    <property type="match status" value="1"/>
</dbReference>
<dbReference type="PANTHER" id="PTHR46844:SF1">
    <property type="entry name" value="SLR5058 PROTEIN"/>
    <property type="match status" value="1"/>
</dbReference>
<dbReference type="Gene3D" id="3.40.50.300">
    <property type="entry name" value="P-loop containing nucleotide triphosphate hydrolases"/>
    <property type="match status" value="1"/>
</dbReference>
<name>A0AAW0W2V7_CHEQU</name>
<dbReference type="AlphaFoldDB" id="A0AAW0W2V7"/>
<evidence type="ECO:0000313" key="2">
    <source>
        <dbReference type="EMBL" id="KAK8723355.1"/>
    </source>
</evidence>
<dbReference type="InterPro" id="IPR041249">
    <property type="entry name" value="HEPN_DZIP3"/>
</dbReference>
<keyword evidence="3" id="KW-1185">Reference proteome</keyword>
<organism evidence="2 3">
    <name type="scientific">Cherax quadricarinatus</name>
    <name type="common">Australian red claw crayfish</name>
    <dbReference type="NCBI Taxonomy" id="27406"/>
    <lineage>
        <taxon>Eukaryota</taxon>
        <taxon>Metazoa</taxon>
        <taxon>Ecdysozoa</taxon>
        <taxon>Arthropoda</taxon>
        <taxon>Crustacea</taxon>
        <taxon>Multicrustacea</taxon>
        <taxon>Malacostraca</taxon>
        <taxon>Eumalacostraca</taxon>
        <taxon>Eucarida</taxon>
        <taxon>Decapoda</taxon>
        <taxon>Pleocyemata</taxon>
        <taxon>Astacidea</taxon>
        <taxon>Parastacoidea</taxon>
        <taxon>Parastacidae</taxon>
        <taxon>Cherax</taxon>
    </lineage>
</organism>
<feature type="domain" description="NACHT" evidence="1">
    <location>
        <begin position="297"/>
        <end position="417"/>
    </location>
</feature>
<evidence type="ECO:0000313" key="3">
    <source>
        <dbReference type="Proteomes" id="UP001445076"/>
    </source>
</evidence>
<gene>
    <name evidence="2" type="ORF">OTU49_011675</name>
</gene>
<dbReference type="InterPro" id="IPR027417">
    <property type="entry name" value="P-loop_NTPase"/>
</dbReference>